<feature type="transmembrane region" description="Helical" evidence="1">
    <location>
        <begin position="7"/>
        <end position="27"/>
    </location>
</feature>
<sequence>MGAVLRWNTVAVAVVVGIAIVTAVWWAGPGVLGTASAAQGTVAQATVTKGAECSAADPQETVEITLDGRKRTGTLDACGHDPNDRVDVTVPASAGDGDTQDIQVHLADVVTGHDGVRRPVGLALLALSCLGGGTYAFLVRRGPRRDAAAGVS</sequence>
<organism evidence="2 3">
    <name type="scientific">Amycolatopsis viridis</name>
    <dbReference type="NCBI Taxonomy" id="185678"/>
    <lineage>
        <taxon>Bacteria</taxon>
        <taxon>Bacillati</taxon>
        <taxon>Actinomycetota</taxon>
        <taxon>Actinomycetes</taxon>
        <taxon>Pseudonocardiales</taxon>
        <taxon>Pseudonocardiaceae</taxon>
        <taxon>Amycolatopsis</taxon>
    </lineage>
</organism>
<keyword evidence="1" id="KW-0472">Membrane</keyword>
<name>A0ABX0SZF9_9PSEU</name>
<evidence type="ECO:0000313" key="2">
    <source>
        <dbReference type="EMBL" id="NIH82354.1"/>
    </source>
</evidence>
<dbReference type="EMBL" id="JAANOU010000001">
    <property type="protein sequence ID" value="NIH82354.1"/>
    <property type="molecule type" value="Genomic_DNA"/>
</dbReference>
<gene>
    <name evidence="2" type="ORF">FHX46_004884</name>
</gene>
<evidence type="ECO:0000256" key="1">
    <source>
        <dbReference type="SAM" id="Phobius"/>
    </source>
</evidence>
<evidence type="ECO:0000313" key="3">
    <source>
        <dbReference type="Proteomes" id="UP000754495"/>
    </source>
</evidence>
<dbReference type="Proteomes" id="UP000754495">
    <property type="component" value="Unassembled WGS sequence"/>
</dbReference>
<reference evidence="2 3" key="1">
    <citation type="submission" date="2020-03" db="EMBL/GenBank/DDBJ databases">
        <title>Sequencing the genomes of 1000 actinobacteria strains.</title>
        <authorList>
            <person name="Klenk H.-P."/>
        </authorList>
    </citation>
    <scope>NUCLEOTIDE SEQUENCE [LARGE SCALE GENOMIC DNA]</scope>
    <source>
        <strain evidence="2 3">DSM 45668</strain>
    </source>
</reference>
<accession>A0ABX0SZF9</accession>
<dbReference type="RefSeq" id="WP_167119452.1">
    <property type="nucleotide sequence ID" value="NZ_JAANOU010000001.1"/>
</dbReference>
<keyword evidence="1" id="KW-1133">Transmembrane helix</keyword>
<keyword evidence="1" id="KW-0812">Transmembrane</keyword>
<proteinExistence type="predicted"/>
<protein>
    <submittedName>
        <fullName evidence="2">Uncharacterized protein</fullName>
    </submittedName>
</protein>
<feature type="transmembrane region" description="Helical" evidence="1">
    <location>
        <begin position="120"/>
        <end position="138"/>
    </location>
</feature>
<keyword evidence="3" id="KW-1185">Reference proteome</keyword>
<comment type="caution">
    <text evidence="2">The sequence shown here is derived from an EMBL/GenBank/DDBJ whole genome shotgun (WGS) entry which is preliminary data.</text>
</comment>